<dbReference type="EMBL" id="LAZR01068482">
    <property type="protein sequence ID" value="KKK49553.1"/>
    <property type="molecule type" value="Genomic_DNA"/>
</dbReference>
<accession>A0A0F8VYV9</accession>
<dbReference type="AlphaFoldDB" id="A0A0F8VYV9"/>
<organism evidence="1">
    <name type="scientific">marine sediment metagenome</name>
    <dbReference type="NCBI Taxonomy" id="412755"/>
    <lineage>
        <taxon>unclassified sequences</taxon>
        <taxon>metagenomes</taxon>
        <taxon>ecological metagenomes</taxon>
    </lineage>
</organism>
<sequence length="194" mass="22147">DLGIRASDTTAIWFVQFIGHGIHLVDYYENYGEGMAHYSAMLNQKGYTYGAHYLPPDVSTRMQGVEISNRLDVMRRLRNEPCIPVERHRVSERINATRDIVPKCKFDQKTRVGVEALNHYQKKRNVILSTEVKPVFMSEPLHDWASNGADAFGLIGIVYRYIPVGGQVLGYTGAYPDMFIDENEYETEDLLGVR</sequence>
<protein>
    <submittedName>
        <fullName evidence="1">Uncharacterized protein</fullName>
    </submittedName>
</protein>
<comment type="caution">
    <text evidence="1">The sequence shown here is derived from an EMBL/GenBank/DDBJ whole genome shotgun (WGS) entry which is preliminary data.</text>
</comment>
<proteinExistence type="predicted"/>
<evidence type="ECO:0000313" key="1">
    <source>
        <dbReference type="EMBL" id="KKK49553.1"/>
    </source>
</evidence>
<reference evidence="1" key="1">
    <citation type="journal article" date="2015" name="Nature">
        <title>Complex archaea that bridge the gap between prokaryotes and eukaryotes.</title>
        <authorList>
            <person name="Spang A."/>
            <person name="Saw J.H."/>
            <person name="Jorgensen S.L."/>
            <person name="Zaremba-Niedzwiedzka K."/>
            <person name="Martijn J."/>
            <person name="Lind A.E."/>
            <person name="van Eijk R."/>
            <person name="Schleper C."/>
            <person name="Guy L."/>
            <person name="Ettema T.J."/>
        </authorList>
    </citation>
    <scope>NUCLEOTIDE SEQUENCE</scope>
</reference>
<name>A0A0F8VYV9_9ZZZZ</name>
<gene>
    <name evidence="1" type="ORF">LCGC14_3133920</name>
</gene>
<feature type="non-terminal residue" evidence="1">
    <location>
        <position position="1"/>
    </location>
</feature>